<dbReference type="SUPFAM" id="SSF56059">
    <property type="entry name" value="Glutathione synthetase ATP-binding domain-like"/>
    <property type="match status" value="1"/>
</dbReference>
<evidence type="ECO:0000313" key="2">
    <source>
        <dbReference type="Proteomes" id="UP001216253"/>
    </source>
</evidence>
<name>A0ABT5WQJ9_9SPHN</name>
<comment type="caution">
    <text evidence="1">The sequence shown here is derived from an EMBL/GenBank/DDBJ whole genome shotgun (WGS) entry which is preliminary data.</text>
</comment>
<organism evidence="1 2">
    <name type="scientific">Novosphingobium album</name>
    <name type="common">ex Liu et al. 2023</name>
    <dbReference type="NCBI Taxonomy" id="3031130"/>
    <lineage>
        <taxon>Bacteria</taxon>
        <taxon>Pseudomonadati</taxon>
        <taxon>Pseudomonadota</taxon>
        <taxon>Alphaproteobacteria</taxon>
        <taxon>Sphingomonadales</taxon>
        <taxon>Sphingomonadaceae</taxon>
        <taxon>Novosphingobium</taxon>
    </lineage>
</organism>
<keyword evidence="2" id="KW-1185">Reference proteome</keyword>
<dbReference type="EMBL" id="JARESE010000036">
    <property type="protein sequence ID" value="MDE8652314.1"/>
    <property type="molecule type" value="Genomic_DNA"/>
</dbReference>
<gene>
    <name evidence="1" type="ORF">PYV00_11420</name>
</gene>
<dbReference type="Pfam" id="PF15632">
    <property type="entry name" value="ATPgrasp_Ter"/>
    <property type="match status" value="1"/>
</dbReference>
<evidence type="ECO:0000313" key="1">
    <source>
        <dbReference type="EMBL" id="MDE8652314.1"/>
    </source>
</evidence>
<protein>
    <submittedName>
        <fullName evidence="1">ATP-grasp domain-containing protein</fullName>
    </submittedName>
</protein>
<dbReference type="Gene3D" id="3.30.470.20">
    <property type="entry name" value="ATP-grasp fold, B domain"/>
    <property type="match status" value="1"/>
</dbReference>
<sequence length="282" mass="30255">MTHGIDILVPQRGKLGVARGLDRFAAAGIRVHLAADADTLELLDDKAAFANSLAGDPYLCPTRVVTTAAAFEDAVSAMAGLGGAACVKPRRGVYGAGYWTLDADRPLAHLADPDARRIAPEVYAASLRRAEELGEPFSLLVMEYLPGQEASVDIVADRGAVMLAAARIKLDANRQRILTRHALIAHATGLVRRHGLHGAINVQYKQDRRGEWRILEINARAAGGASYCDEVGIPFCTTWIDAVMGKARPFTADIDAEIIAVTRAERRVEPAIQKELATASQA</sequence>
<reference evidence="1 2" key="1">
    <citation type="submission" date="2023-03" db="EMBL/GenBank/DDBJ databases">
        <title>NovoSphingobium album sp. nov. isolated from polycyclic aromatic hydrocarbons- and heavy-metal polluted soil.</title>
        <authorList>
            <person name="Liu Z."/>
            <person name="Wang K."/>
        </authorList>
    </citation>
    <scope>NUCLEOTIDE SEQUENCE [LARGE SCALE GENOMIC DNA]</scope>
    <source>
        <strain evidence="1 2">H3SJ31-1</strain>
    </source>
</reference>
<proteinExistence type="predicted"/>
<dbReference type="Proteomes" id="UP001216253">
    <property type="component" value="Unassembled WGS sequence"/>
</dbReference>
<accession>A0ABT5WQJ9</accession>